<dbReference type="RefSeq" id="WP_328985522.1">
    <property type="nucleotide sequence ID" value="NZ_CP121472.1"/>
</dbReference>
<keyword evidence="3" id="KW-0678">Repressor</keyword>
<dbReference type="InterPro" id="IPR007412">
    <property type="entry name" value="FlgM"/>
</dbReference>
<name>A0ABZ0SHK8_9GAMM</name>
<dbReference type="InterPro" id="IPR035890">
    <property type="entry name" value="Anti-sigma-28_factor_FlgM_sf"/>
</dbReference>
<accession>A0ABZ0SHK8</accession>
<sequence>MDIKNLGINKGRAERPGAKPASQTASSARTSSARTSSALKSGGAGSAAAQAGTANQGESIELTAIARALSAAQSDAASPPFDAKRVQEIRDAIAEGRYPIDNRRLADKLIELEGLLD</sequence>
<evidence type="ECO:0000256" key="7">
    <source>
        <dbReference type="ARBA" id="ARBA00024739"/>
    </source>
</evidence>
<keyword evidence="11" id="KW-0969">Cilium</keyword>
<evidence type="ECO:0000256" key="6">
    <source>
        <dbReference type="ARBA" id="ARBA00023163"/>
    </source>
</evidence>
<organism evidence="11 12">
    <name type="scientific">Thiorhodovibrio winogradskyi</name>
    <dbReference type="NCBI Taxonomy" id="77007"/>
    <lineage>
        <taxon>Bacteria</taxon>
        <taxon>Pseudomonadati</taxon>
        <taxon>Pseudomonadota</taxon>
        <taxon>Gammaproteobacteria</taxon>
        <taxon>Chromatiales</taxon>
        <taxon>Chromatiaceae</taxon>
        <taxon>Thiorhodovibrio</taxon>
    </lineage>
</organism>
<keyword evidence="6" id="KW-0804">Transcription</keyword>
<reference evidence="11 12" key="1">
    <citation type="journal article" date="2023" name="Microorganisms">
        <title>Thiorhodovibrio frisius and Trv. litoralis spp. nov., Two Novel Members from a Clade of Fastidious Purple Sulfur Bacteria That Exhibit Unique Red-Shifted Light-Harvesting Capabilities.</title>
        <authorList>
            <person name="Methner A."/>
            <person name="Kuzyk S.B."/>
            <person name="Petersen J."/>
            <person name="Bauer S."/>
            <person name="Brinkmann H."/>
            <person name="Sichau K."/>
            <person name="Wanner G."/>
            <person name="Wolf J."/>
            <person name="Neumann-Schaal M."/>
            <person name="Henke P."/>
            <person name="Tank M."/>
            <person name="Sproer C."/>
            <person name="Bunk B."/>
            <person name="Overmann J."/>
        </authorList>
    </citation>
    <scope>NUCLEOTIDE SEQUENCE [LARGE SCALE GENOMIC DNA]</scope>
    <source>
        <strain evidence="11 12">DSM 6702</strain>
    </source>
</reference>
<keyword evidence="11" id="KW-0966">Cell projection</keyword>
<keyword evidence="12" id="KW-1185">Reference proteome</keyword>
<dbReference type="Pfam" id="PF04316">
    <property type="entry name" value="FlgM"/>
    <property type="match status" value="1"/>
</dbReference>
<dbReference type="InterPro" id="IPR031316">
    <property type="entry name" value="FlgM_C"/>
</dbReference>
<comment type="similarity">
    <text evidence="1">Belongs to the FlgM family.</text>
</comment>
<dbReference type="Proteomes" id="UP001432180">
    <property type="component" value="Chromosome"/>
</dbReference>
<dbReference type="NCBIfam" id="TIGR03824">
    <property type="entry name" value="FlgM_jcvi"/>
    <property type="match status" value="1"/>
</dbReference>
<comment type="function">
    <text evidence="7">Responsible for the coupling of flagellin expression to flagellar assembly by preventing expression of the flagellin genes when a component of the middle class of proteins is defective. It negatively regulates flagellar genes by inhibiting the activity of FliA by directly binding to FliA.</text>
</comment>
<keyword evidence="5" id="KW-0805">Transcription regulation</keyword>
<evidence type="ECO:0000259" key="10">
    <source>
        <dbReference type="Pfam" id="PF04316"/>
    </source>
</evidence>
<evidence type="ECO:0000256" key="5">
    <source>
        <dbReference type="ARBA" id="ARBA00023015"/>
    </source>
</evidence>
<feature type="region of interest" description="Disordered" evidence="9">
    <location>
        <begin position="1"/>
        <end position="56"/>
    </location>
</feature>
<evidence type="ECO:0000256" key="3">
    <source>
        <dbReference type="ARBA" id="ARBA00022491"/>
    </source>
</evidence>
<keyword evidence="4" id="KW-1005">Bacterial flagellum biogenesis</keyword>
<protein>
    <recommendedName>
        <fullName evidence="2">Negative regulator of flagellin synthesis</fullName>
    </recommendedName>
    <alternativeName>
        <fullName evidence="8">Anti-sigma-28 factor</fullName>
    </alternativeName>
</protein>
<dbReference type="SUPFAM" id="SSF101498">
    <property type="entry name" value="Anti-sigma factor FlgM"/>
    <property type="match status" value="1"/>
</dbReference>
<proteinExistence type="inferred from homology"/>
<evidence type="ECO:0000256" key="2">
    <source>
        <dbReference type="ARBA" id="ARBA00017823"/>
    </source>
</evidence>
<evidence type="ECO:0000256" key="4">
    <source>
        <dbReference type="ARBA" id="ARBA00022795"/>
    </source>
</evidence>
<evidence type="ECO:0000313" key="11">
    <source>
        <dbReference type="EMBL" id="WPL19770.1"/>
    </source>
</evidence>
<feature type="compositionally biased region" description="Low complexity" evidence="9">
    <location>
        <begin position="21"/>
        <end position="54"/>
    </location>
</feature>
<evidence type="ECO:0000256" key="8">
    <source>
        <dbReference type="ARBA" id="ARBA00030117"/>
    </source>
</evidence>
<gene>
    <name evidence="11" type="ORF">Thiowin_04914</name>
</gene>
<keyword evidence="11" id="KW-0282">Flagellum</keyword>
<dbReference type="EMBL" id="CP121472">
    <property type="protein sequence ID" value="WPL19770.1"/>
    <property type="molecule type" value="Genomic_DNA"/>
</dbReference>
<feature type="domain" description="Anti-sigma-28 factor FlgM C-terminal" evidence="10">
    <location>
        <begin position="59"/>
        <end position="111"/>
    </location>
</feature>
<evidence type="ECO:0000256" key="9">
    <source>
        <dbReference type="SAM" id="MobiDB-lite"/>
    </source>
</evidence>
<evidence type="ECO:0000313" key="12">
    <source>
        <dbReference type="Proteomes" id="UP001432180"/>
    </source>
</evidence>
<evidence type="ECO:0000256" key="1">
    <source>
        <dbReference type="ARBA" id="ARBA00005322"/>
    </source>
</evidence>